<organism evidence="1 2">
    <name type="scientific">Racocetra persica</name>
    <dbReference type="NCBI Taxonomy" id="160502"/>
    <lineage>
        <taxon>Eukaryota</taxon>
        <taxon>Fungi</taxon>
        <taxon>Fungi incertae sedis</taxon>
        <taxon>Mucoromycota</taxon>
        <taxon>Glomeromycotina</taxon>
        <taxon>Glomeromycetes</taxon>
        <taxon>Diversisporales</taxon>
        <taxon>Gigasporaceae</taxon>
        <taxon>Racocetra</taxon>
    </lineage>
</organism>
<sequence length="100" mass="11635">FNMANVTHLHIPAKPIVLITSSIPQEFEFEICKTKYKTKKGLTQHQSIFRKYNICREGLYVLPPEAIGQFKKDLLYIIGSRLKEHFTQSGRQSFSFLCLE</sequence>
<feature type="non-terminal residue" evidence="1">
    <location>
        <position position="1"/>
    </location>
</feature>
<name>A0ACA9SEQ3_9GLOM</name>
<proteinExistence type="predicted"/>
<dbReference type="Proteomes" id="UP000789920">
    <property type="component" value="Unassembled WGS sequence"/>
</dbReference>
<dbReference type="EMBL" id="CAJVQC010117714">
    <property type="protein sequence ID" value="CAG8837455.1"/>
    <property type="molecule type" value="Genomic_DNA"/>
</dbReference>
<evidence type="ECO:0000313" key="2">
    <source>
        <dbReference type="Proteomes" id="UP000789920"/>
    </source>
</evidence>
<protein>
    <submittedName>
        <fullName evidence="1">32224_t:CDS:1</fullName>
    </submittedName>
</protein>
<feature type="non-terminal residue" evidence="1">
    <location>
        <position position="100"/>
    </location>
</feature>
<comment type="caution">
    <text evidence="1">The sequence shown here is derived from an EMBL/GenBank/DDBJ whole genome shotgun (WGS) entry which is preliminary data.</text>
</comment>
<evidence type="ECO:0000313" key="1">
    <source>
        <dbReference type="EMBL" id="CAG8837455.1"/>
    </source>
</evidence>
<gene>
    <name evidence="1" type="ORF">RPERSI_LOCUS30315</name>
</gene>
<reference evidence="1" key="1">
    <citation type="submission" date="2021-06" db="EMBL/GenBank/DDBJ databases">
        <authorList>
            <person name="Kallberg Y."/>
            <person name="Tangrot J."/>
            <person name="Rosling A."/>
        </authorList>
    </citation>
    <scope>NUCLEOTIDE SEQUENCE</scope>
    <source>
        <strain evidence="1">MA461A</strain>
    </source>
</reference>
<accession>A0ACA9SEQ3</accession>
<keyword evidence="2" id="KW-1185">Reference proteome</keyword>